<dbReference type="AlphaFoldDB" id="B4JEG4"/>
<organism evidence="3">
    <name type="scientific">Drosophila grimshawi</name>
    <name type="common">Hawaiian fruit fly</name>
    <name type="synonym">Idiomyia grimshawi</name>
    <dbReference type="NCBI Taxonomy" id="7222"/>
    <lineage>
        <taxon>Eukaryota</taxon>
        <taxon>Metazoa</taxon>
        <taxon>Ecdysozoa</taxon>
        <taxon>Arthropoda</taxon>
        <taxon>Hexapoda</taxon>
        <taxon>Insecta</taxon>
        <taxon>Pterygota</taxon>
        <taxon>Neoptera</taxon>
        <taxon>Endopterygota</taxon>
        <taxon>Diptera</taxon>
        <taxon>Brachycera</taxon>
        <taxon>Muscomorpha</taxon>
        <taxon>Ephydroidea</taxon>
        <taxon>Drosophilidae</taxon>
        <taxon>Drosophila</taxon>
        <taxon>Hawaiian Drosophila</taxon>
    </lineage>
</organism>
<dbReference type="InParanoid" id="B4JEG4"/>
<feature type="compositionally biased region" description="Polar residues" evidence="1">
    <location>
        <begin position="89"/>
        <end position="102"/>
    </location>
</feature>
<dbReference type="PhylomeDB" id="B4JEG4"/>
<evidence type="ECO:0000313" key="3">
    <source>
        <dbReference type="Proteomes" id="UP000001070"/>
    </source>
</evidence>
<evidence type="ECO:0000256" key="1">
    <source>
        <dbReference type="SAM" id="MobiDB-lite"/>
    </source>
</evidence>
<dbReference type="STRING" id="7222.B4JEG4"/>
<dbReference type="FunCoup" id="B4JEG4">
    <property type="interactions" value="1"/>
</dbReference>
<protein>
    <submittedName>
        <fullName evidence="2">GH11371</fullName>
    </submittedName>
</protein>
<dbReference type="eggNOG" id="ENOG502TBES">
    <property type="taxonomic scope" value="Eukaryota"/>
</dbReference>
<feature type="compositionally biased region" description="Low complexity" evidence="1">
    <location>
        <begin position="166"/>
        <end position="178"/>
    </location>
</feature>
<feature type="compositionally biased region" description="Acidic residues" evidence="1">
    <location>
        <begin position="233"/>
        <end position="242"/>
    </location>
</feature>
<accession>B4JEG4</accession>
<evidence type="ECO:0000313" key="2">
    <source>
        <dbReference type="EMBL" id="EDW03684.1"/>
    </source>
</evidence>
<proteinExistence type="predicted"/>
<feature type="compositionally biased region" description="Low complexity" evidence="1">
    <location>
        <begin position="76"/>
        <end position="88"/>
    </location>
</feature>
<dbReference type="HOGENOM" id="CLU_1225952_0_0_1"/>
<reference evidence="2 3" key="1">
    <citation type="journal article" date="2007" name="Nature">
        <title>Evolution of genes and genomes on the Drosophila phylogeny.</title>
        <authorList>
            <consortium name="Drosophila 12 Genomes Consortium"/>
            <person name="Clark A.G."/>
            <person name="Eisen M.B."/>
            <person name="Smith D.R."/>
            <person name="Bergman C.M."/>
            <person name="Oliver B."/>
            <person name="Markow T.A."/>
            <person name="Kaufman T.C."/>
            <person name="Kellis M."/>
            <person name="Gelbart W."/>
            <person name="Iyer V.N."/>
            <person name="Pollard D.A."/>
            <person name="Sackton T.B."/>
            <person name="Larracuente A.M."/>
            <person name="Singh N.D."/>
            <person name="Abad J.P."/>
            <person name="Abt D.N."/>
            <person name="Adryan B."/>
            <person name="Aguade M."/>
            <person name="Akashi H."/>
            <person name="Anderson W.W."/>
            <person name="Aquadro C.F."/>
            <person name="Ardell D.H."/>
            <person name="Arguello R."/>
            <person name="Artieri C.G."/>
            <person name="Barbash D.A."/>
            <person name="Barker D."/>
            <person name="Barsanti P."/>
            <person name="Batterham P."/>
            <person name="Batzoglou S."/>
            <person name="Begun D."/>
            <person name="Bhutkar A."/>
            <person name="Blanco E."/>
            <person name="Bosak S.A."/>
            <person name="Bradley R.K."/>
            <person name="Brand A.D."/>
            <person name="Brent M.R."/>
            <person name="Brooks A.N."/>
            <person name="Brown R.H."/>
            <person name="Butlin R.K."/>
            <person name="Caggese C."/>
            <person name="Calvi B.R."/>
            <person name="Bernardo de Carvalho A."/>
            <person name="Caspi A."/>
            <person name="Castrezana S."/>
            <person name="Celniker S.E."/>
            <person name="Chang J.L."/>
            <person name="Chapple C."/>
            <person name="Chatterji S."/>
            <person name="Chinwalla A."/>
            <person name="Civetta A."/>
            <person name="Clifton S.W."/>
            <person name="Comeron J.M."/>
            <person name="Costello J.C."/>
            <person name="Coyne J.A."/>
            <person name="Daub J."/>
            <person name="David R.G."/>
            <person name="Delcher A.L."/>
            <person name="Delehaunty K."/>
            <person name="Do C.B."/>
            <person name="Ebling H."/>
            <person name="Edwards K."/>
            <person name="Eickbush T."/>
            <person name="Evans J.D."/>
            <person name="Filipski A."/>
            <person name="Findeiss S."/>
            <person name="Freyhult E."/>
            <person name="Fulton L."/>
            <person name="Fulton R."/>
            <person name="Garcia A.C."/>
            <person name="Gardiner A."/>
            <person name="Garfield D.A."/>
            <person name="Garvin B.E."/>
            <person name="Gibson G."/>
            <person name="Gilbert D."/>
            <person name="Gnerre S."/>
            <person name="Godfrey J."/>
            <person name="Good R."/>
            <person name="Gotea V."/>
            <person name="Gravely B."/>
            <person name="Greenberg A.J."/>
            <person name="Griffiths-Jones S."/>
            <person name="Gross S."/>
            <person name="Guigo R."/>
            <person name="Gustafson E.A."/>
            <person name="Haerty W."/>
            <person name="Hahn M.W."/>
            <person name="Halligan D.L."/>
            <person name="Halpern A.L."/>
            <person name="Halter G.M."/>
            <person name="Han M.V."/>
            <person name="Heger A."/>
            <person name="Hillier L."/>
            <person name="Hinrichs A.S."/>
            <person name="Holmes I."/>
            <person name="Hoskins R.A."/>
            <person name="Hubisz M.J."/>
            <person name="Hultmark D."/>
            <person name="Huntley M.A."/>
            <person name="Jaffe D.B."/>
            <person name="Jagadeeshan S."/>
            <person name="Jeck W.R."/>
            <person name="Johnson J."/>
            <person name="Jones C.D."/>
            <person name="Jordan W.C."/>
            <person name="Karpen G.H."/>
            <person name="Kataoka E."/>
            <person name="Keightley P.D."/>
            <person name="Kheradpour P."/>
            <person name="Kirkness E.F."/>
            <person name="Koerich L.B."/>
            <person name="Kristiansen K."/>
            <person name="Kudrna D."/>
            <person name="Kulathinal R.J."/>
            <person name="Kumar S."/>
            <person name="Kwok R."/>
            <person name="Lander E."/>
            <person name="Langley C.H."/>
            <person name="Lapoint R."/>
            <person name="Lazzaro B.P."/>
            <person name="Lee S.J."/>
            <person name="Levesque L."/>
            <person name="Li R."/>
            <person name="Lin C.F."/>
            <person name="Lin M.F."/>
            <person name="Lindblad-Toh K."/>
            <person name="Llopart A."/>
            <person name="Long M."/>
            <person name="Low L."/>
            <person name="Lozovsky E."/>
            <person name="Lu J."/>
            <person name="Luo M."/>
            <person name="Machado C.A."/>
            <person name="Makalowski W."/>
            <person name="Marzo M."/>
            <person name="Matsuda M."/>
            <person name="Matzkin L."/>
            <person name="McAllister B."/>
            <person name="McBride C.S."/>
            <person name="McKernan B."/>
            <person name="McKernan K."/>
            <person name="Mendez-Lago M."/>
            <person name="Minx P."/>
            <person name="Mollenhauer M.U."/>
            <person name="Montooth K."/>
            <person name="Mount S.M."/>
            <person name="Mu X."/>
            <person name="Myers E."/>
            <person name="Negre B."/>
            <person name="Newfeld S."/>
            <person name="Nielsen R."/>
            <person name="Noor M.A."/>
            <person name="O'Grady P."/>
            <person name="Pachter L."/>
            <person name="Papaceit M."/>
            <person name="Parisi M.J."/>
            <person name="Parisi M."/>
            <person name="Parts L."/>
            <person name="Pedersen J.S."/>
            <person name="Pesole G."/>
            <person name="Phillippy A.M."/>
            <person name="Ponting C.P."/>
            <person name="Pop M."/>
            <person name="Porcelli D."/>
            <person name="Powell J.R."/>
            <person name="Prohaska S."/>
            <person name="Pruitt K."/>
            <person name="Puig M."/>
            <person name="Quesneville H."/>
            <person name="Ram K.R."/>
            <person name="Rand D."/>
            <person name="Rasmussen M.D."/>
            <person name="Reed L.K."/>
            <person name="Reenan R."/>
            <person name="Reily A."/>
            <person name="Remington K.A."/>
            <person name="Rieger T.T."/>
            <person name="Ritchie M.G."/>
            <person name="Robin C."/>
            <person name="Rogers Y.H."/>
            <person name="Rohde C."/>
            <person name="Rozas J."/>
            <person name="Rubenfield M.J."/>
            <person name="Ruiz A."/>
            <person name="Russo S."/>
            <person name="Salzberg S.L."/>
            <person name="Sanchez-Gracia A."/>
            <person name="Saranga D.J."/>
            <person name="Sato H."/>
            <person name="Schaeffer S.W."/>
            <person name="Schatz M.C."/>
            <person name="Schlenke T."/>
            <person name="Schwartz R."/>
            <person name="Segarra C."/>
            <person name="Singh R.S."/>
            <person name="Sirot L."/>
            <person name="Sirota M."/>
            <person name="Sisneros N.B."/>
            <person name="Smith C.D."/>
            <person name="Smith T.F."/>
            <person name="Spieth J."/>
            <person name="Stage D.E."/>
            <person name="Stark A."/>
            <person name="Stephan W."/>
            <person name="Strausberg R.L."/>
            <person name="Strempel S."/>
            <person name="Sturgill D."/>
            <person name="Sutton G."/>
            <person name="Sutton G.G."/>
            <person name="Tao W."/>
            <person name="Teichmann S."/>
            <person name="Tobari Y.N."/>
            <person name="Tomimura Y."/>
            <person name="Tsolas J.M."/>
            <person name="Valente V.L."/>
            <person name="Venter E."/>
            <person name="Venter J.C."/>
            <person name="Vicario S."/>
            <person name="Vieira F.G."/>
            <person name="Vilella A.J."/>
            <person name="Villasante A."/>
            <person name="Walenz B."/>
            <person name="Wang J."/>
            <person name="Wasserman M."/>
            <person name="Watts T."/>
            <person name="Wilson D."/>
            <person name="Wilson R.K."/>
            <person name="Wing R.A."/>
            <person name="Wolfner M.F."/>
            <person name="Wong A."/>
            <person name="Wong G.K."/>
            <person name="Wu C.I."/>
            <person name="Wu G."/>
            <person name="Yamamoto D."/>
            <person name="Yang H.P."/>
            <person name="Yang S.P."/>
            <person name="Yorke J.A."/>
            <person name="Yoshida K."/>
            <person name="Zdobnov E."/>
            <person name="Zhang P."/>
            <person name="Zhang Y."/>
            <person name="Zimin A.V."/>
            <person name="Baldwin J."/>
            <person name="Abdouelleil A."/>
            <person name="Abdulkadir J."/>
            <person name="Abebe A."/>
            <person name="Abera B."/>
            <person name="Abreu J."/>
            <person name="Acer S.C."/>
            <person name="Aftuck L."/>
            <person name="Alexander A."/>
            <person name="An P."/>
            <person name="Anderson E."/>
            <person name="Anderson S."/>
            <person name="Arachi H."/>
            <person name="Azer M."/>
            <person name="Bachantsang P."/>
            <person name="Barry A."/>
            <person name="Bayul T."/>
            <person name="Berlin A."/>
            <person name="Bessette D."/>
            <person name="Bloom T."/>
            <person name="Blye J."/>
            <person name="Boguslavskiy L."/>
            <person name="Bonnet C."/>
            <person name="Boukhgalter B."/>
            <person name="Bourzgui I."/>
            <person name="Brown A."/>
            <person name="Cahill P."/>
            <person name="Channer S."/>
            <person name="Cheshatsang Y."/>
            <person name="Chuda L."/>
            <person name="Citroen M."/>
            <person name="Collymore A."/>
            <person name="Cooke P."/>
            <person name="Costello M."/>
            <person name="D'Aco K."/>
            <person name="Daza R."/>
            <person name="De Haan G."/>
            <person name="DeGray S."/>
            <person name="DeMaso C."/>
            <person name="Dhargay N."/>
            <person name="Dooley K."/>
            <person name="Dooley E."/>
            <person name="Doricent M."/>
            <person name="Dorje P."/>
            <person name="Dorjee K."/>
            <person name="Dupes A."/>
            <person name="Elong R."/>
            <person name="Falk J."/>
            <person name="Farina A."/>
            <person name="Faro S."/>
            <person name="Ferguson D."/>
            <person name="Fisher S."/>
            <person name="Foley C.D."/>
            <person name="Franke A."/>
            <person name="Friedrich D."/>
            <person name="Gadbois L."/>
            <person name="Gearin G."/>
            <person name="Gearin C.R."/>
            <person name="Giannoukos G."/>
            <person name="Goode T."/>
            <person name="Graham J."/>
            <person name="Grandbois E."/>
            <person name="Grewal S."/>
            <person name="Gyaltsen K."/>
            <person name="Hafez N."/>
            <person name="Hagos B."/>
            <person name="Hall J."/>
            <person name="Henson C."/>
            <person name="Hollinger A."/>
            <person name="Honan T."/>
            <person name="Huard M.D."/>
            <person name="Hughes L."/>
            <person name="Hurhula B."/>
            <person name="Husby M.E."/>
            <person name="Kamat A."/>
            <person name="Kanga B."/>
            <person name="Kashin S."/>
            <person name="Khazanovich D."/>
            <person name="Kisner P."/>
            <person name="Lance K."/>
            <person name="Lara M."/>
            <person name="Lee W."/>
            <person name="Lennon N."/>
            <person name="Letendre F."/>
            <person name="LeVine R."/>
            <person name="Lipovsky A."/>
            <person name="Liu X."/>
            <person name="Liu J."/>
            <person name="Liu S."/>
            <person name="Lokyitsang T."/>
            <person name="Lokyitsang Y."/>
            <person name="Lubonja R."/>
            <person name="Lui A."/>
            <person name="MacDonald P."/>
            <person name="Magnisalis V."/>
            <person name="Maru K."/>
            <person name="Matthews C."/>
            <person name="McCusker W."/>
            <person name="McDonough S."/>
            <person name="Mehta T."/>
            <person name="Meldrim J."/>
            <person name="Meneus L."/>
            <person name="Mihai O."/>
            <person name="Mihalev A."/>
            <person name="Mihova T."/>
            <person name="Mittelman R."/>
            <person name="Mlenga V."/>
            <person name="Montmayeur A."/>
            <person name="Mulrain L."/>
            <person name="Navidi A."/>
            <person name="Naylor J."/>
            <person name="Negash T."/>
            <person name="Nguyen T."/>
            <person name="Nguyen N."/>
            <person name="Nicol R."/>
            <person name="Norbu C."/>
            <person name="Norbu N."/>
            <person name="Novod N."/>
            <person name="O'Neill B."/>
            <person name="Osman S."/>
            <person name="Markiewicz E."/>
            <person name="Oyono O.L."/>
            <person name="Patti C."/>
            <person name="Phunkhang P."/>
            <person name="Pierre F."/>
            <person name="Priest M."/>
            <person name="Raghuraman S."/>
            <person name="Rege F."/>
            <person name="Reyes R."/>
            <person name="Rise C."/>
            <person name="Rogov P."/>
            <person name="Ross K."/>
            <person name="Ryan E."/>
            <person name="Settipalli S."/>
            <person name="Shea T."/>
            <person name="Sherpa N."/>
            <person name="Shi L."/>
            <person name="Shih D."/>
            <person name="Sparrow T."/>
            <person name="Spaulding J."/>
            <person name="Stalker J."/>
            <person name="Stange-Thomann N."/>
            <person name="Stavropoulos S."/>
            <person name="Stone C."/>
            <person name="Strader C."/>
            <person name="Tesfaye S."/>
            <person name="Thomson T."/>
            <person name="Thoulutsang Y."/>
            <person name="Thoulutsang D."/>
            <person name="Topham K."/>
            <person name="Topping I."/>
            <person name="Tsamla T."/>
            <person name="Vassiliev H."/>
            <person name="Vo A."/>
            <person name="Wangchuk T."/>
            <person name="Wangdi T."/>
            <person name="Weiand M."/>
            <person name="Wilkinson J."/>
            <person name="Wilson A."/>
            <person name="Yadav S."/>
            <person name="Young G."/>
            <person name="Yu Q."/>
            <person name="Zembek L."/>
            <person name="Zhong D."/>
            <person name="Zimmer A."/>
            <person name="Zwirko Z."/>
            <person name="Jaffe D.B."/>
            <person name="Alvarez P."/>
            <person name="Brockman W."/>
            <person name="Butler J."/>
            <person name="Chin C."/>
            <person name="Gnerre S."/>
            <person name="Grabherr M."/>
            <person name="Kleber M."/>
            <person name="Mauceli E."/>
            <person name="MacCallum I."/>
        </authorList>
    </citation>
    <scope>NUCLEOTIDE SEQUENCE [LARGE SCALE GENOMIC DNA]</scope>
    <source>
        <strain evidence="3">Tucson 15287-2541.00</strain>
    </source>
</reference>
<name>B4JEG4_DROGR</name>
<keyword evidence="3" id="KW-1185">Reference proteome</keyword>
<feature type="region of interest" description="Disordered" evidence="1">
    <location>
        <begin position="149"/>
        <end position="242"/>
    </location>
</feature>
<gene>
    <name evidence="2" type="primary">Dgri\GH11371</name>
    <name evidence="2" type="ORF">Dgri_GH11371</name>
</gene>
<feature type="region of interest" description="Disordered" evidence="1">
    <location>
        <begin position="72"/>
        <end position="104"/>
    </location>
</feature>
<dbReference type="Proteomes" id="UP000001070">
    <property type="component" value="Unassembled WGS sequence"/>
</dbReference>
<dbReference type="OrthoDB" id="7883759at2759"/>
<feature type="compositionally biased region" description="Low complexity" evidence="1">
    <location>
        <begin position="187"/>
        <end position="200"/>
    </location>
</feature>
<dbReference type="EMBL" id="CH916368">
    <property type="protein sequence ID" value="EDW03684.1"/>
    <property type="molecule type" value="Genomic_DNA"/>
</dbReference>
<dbReference type="OMA" id="ECKSKRV"/>
<feature type="compositionally biased region" description="Basic and acidic residues" evidence="1">
    <location>
        <begin position="149"/>
        <end position="159"/>
    </location>
</feature>
<sequence length="242" mass="26880">MQLRSETFDQLKEMLCDAGLYEDGMNVGEMRQLAQAMELSNESVDGRECFDIQRALRESEIEFQRMVNSTMIGHQPTTPTRATATATTSNWPSNLEQDNESPPTNPIRMIVQAEVHHELNWSAEGEQRSLRKREAIGVDTDCEIIAKRALQEQPNRDNNRPPSPSPSQLLMSSDSGLNCEEEEEDYSSLSSLSGLSSNNSMPSIGEMPSRLLISTSSAVVSDLSDQDQSGLPDDNDVDEEQP</sequence>